<organism evidence="2 3">
    <name type="scientific">Bacillus cereus HuB4-4</name>
    <dbReference type="NCBI Taxonomy" id="1053211"/>
    <lineage>
        <taxon>Bacteria</taxon>
        <taxon>Bacillati</taxon>
        <taxon>Bacillota</taxon>
        <taxon>Bacilli</taxon>
        <taxon>Bacillales</taxon>
        <taxon>Bacillaceae</taxon>
        <taxon>Bacillus</taxon>
        <taxon>Bacillus cereus group</taxon>
    </lineage>
</organism>
<feature type="region of interest" description="Disordered" evidence="1">
    <location>
        <begin position="1"/>
        <end position="34"/>
    </location>
</feature>
<name>A0A9W5VMI6_BACCE</name>
<dbReference type="AlphaFoldDB" id="A0A9W5VMI6"/>
<proteinExistence type="predicted"/>
<reference evidence="2 3" key="1">
    <citation type="submission" date="2012-12" db="EMBL/GenBank/DDBJ databases">
        <title>The Genome Sequence of Bacillus cereus HuB4-4.</title>
        <authorList>
            <consortium name="The Broad Institute Genome Sequencing Platform"/>
            <consortium name="The Broad Institute Genome Sequencing Center for Infectious Disease"/>
            <person name="Feldgarden M."/>
            <person name="Van der Auwera G.A."/>
            <person name="Mahillon J."/>
            <person name="Duprez V."/>
            <person name="Timmery S."/>
            <person name="Mattelet C."/>
            <person name="Dierick K."/>
            <person name="Sun M."/>
            <person name="Yu Z."/>
            <person name="Zhu L."/>
            <person name="Hu X."/>
            <person name="Shank E.B."/>
            <person name="Swiecicka I."/>
            <person name="Hansen B.M."/>
            <person name="Andrup L."/>
            <person name="Walker B."/>
            <person name="Young S.K."/>
            <person name="Zeng Q."/>
            <person name="Gargeya S."/>
            <person name="Fitzgerald M."/>
            <person name="Haas B."/>
            <person name="Abouelleil A."/>
            <person name="Alvarado L."/>
            <person name="Arachchi H.M."/>
            <person name="Berlin A.M."/>
            <person name="Chapman S.B."/>
            <person name="Dewar J."/>
            <person name="Goldberg J."/>
            <person name="Griggs A."/>
            <person name="Gujja S."/>
            <person name="Hansen M."/>
            <person name="Howarth C."/>
            <person name="Imamovic A."/>
            <person name="Larimer J."/>
            <person name="McCowan C."/>
            <person name="Murphy C."/>
            <person name="Neiman D."/>
            <person name="Pearson M."/>
            <person name="Priest M."/>
            <person name="Roberts A."/>
            <person name="Saif S."/>
            <person name="Shea T."/>
            <person name="Sisk P."/>
            <person name="Sykes S."/>
            <person name="Wortman J."/>
            <person name="Nusbaum C."/>
            <person name="Birren B."/>
        </authorList>
    </citation>
    <scope>NUCLEOTIDE SEQUENCE [LARGE SCALE GENOMIC DNA]</scope>
    <source>
        <strain evidence="2 3">HuB4-4</strain>
    </source>
</reference>
<sequence>MQIDSKQNEEDELNTEEMKVFNRMDRERTKLCKE</sequence>
<dbReference type="EMBL" id="AHEF01000037">
    <property type="protein sequence ID" value="EOP91859.1"/>
    <property type="molecule type" value="Genomic_DNA"/>
</dbReference>
<evidence type="ECO:0000256" key="1">
    <source>
        <dbReference type="SAM" id="MobiDB-lite"/>
    </source>
</evidence>
<comment type="caution">
    <text evidence="2">The sequence shown here is derived from an EMBL/GenBank/DDBJ whole genome shotgun (WGS) entry which is preliminary data.</text>
</comment>
<dbReference type="Proteomes" id="UP000014009">
    <property type="component" value="Unassembled WGS sequence"/>
</dbReference>
<evidence type="ECO:0000313" key="2">
    <source>
        <dbReference type="EMBL" id="EOP91859.1"/>
    </source>
</evidence>
<evidence type="ECO:0000313" key="3">
    <source>
        <dbReference type="Proteomes" id="UP000014009"/>
    </source>
</evidence>
<accession>A0A9W5VMI6</accession>
<protein>
    <submittedName>
        <fullName evidence="2">Uncharacterized protein</fullName>
    </submittedName>
</protein>
<gene>
    <name evidence="2" type="ORF">IGM_01919</name>
</gene>
<feature type="compositionally biased region" description="Basic and acidic residues" evidence="1">
    <location>
        <begin position="16"/>
        <end position="34"/>
    </location>
</feature>